<dbReference type="InterPro" id="IPR017441">
    <property type="entry name" value="Protein_kinase_ATP_BS"/>
</dbReference>
<proteinExistence type="inferred from homology"/>
<feature type="compositionally biased region" description="Low complexity" evidence="13">
    <location>
        <begin position="232"/>
        <end position="241"/>
    </location>
</feature>
<feature type="region of interest" description="Disordered" evidence="13">
    <location>
        <begin position="212"/>
        <end position="245"/>
    </location>
</feature>
<comment type="subcellular location">
    <subcellularLocation>
        <location evidence="1">Cytoplasm</location>
    </subcellularLocation>
</comment>
<dbReference type="FunFam" id="1.10.510.10:FF:000011">
    <property type="entry name" value="Non-specific serine/threonine protein kinase"/>
    <property type="match status" value="1"/>
</dbReference>
<keyword evidence="8 16" id="KW-0418">Kinase</keyword>
<feature type="binding site" evidence="12">
    <location>
        <position position="568"/>
    </location>
    <ligand>
        <name>ATP</name>
        <dbReference type="ChEBI" id="CHEBI:30616"/>
    </ligand>
</feature>
<dbReference type="CDD" id="cd01093">
    <property type="entry name" value="CRIB_PAK_like"/>
    <property type="match status" value="1"/>
</dbReference>
<feature type="region of interest" description="Disordered" evidence="13">
    <location>
        <begin position="65"/>
        <end position="197"/>
    </location>
</feature>
<feature type="compositionally biased region" description="Low complexity" evidence="13">
    <location>
        <begin position="187"/>
        <end position="196"/>
    </location>
</feature>
<dbReference type="InterPro" id="IPR008271">
    <property type="entry name" value="Ser/Thr_kinase_AS"/>
</dbReference>
<feature type="compositionally biased region" description="Low complexity" evidence="13">
    <location>
        <begin position="486"/>
        <end position="496"/>
    </location>
</feature>
<feature type="compositionally biased region" description="Basic residues" evidence="13">
    <location>
        <begin position="97"/>
        <end position="114"/>
    </location>
</feature>
<evidence type="ECO:0000256" key="13">
    <source>
        <dbReference type="SAM" id="MobiDB-lite"/>
    </source>
</evidence>
<evidence type="ECO:0000256" key="9">
    <source>
        <dbReference type="ARBA" id="ARBA00022840"/>
    </source>
</evidence>
<keyword evidence="5" id="KW-0723">Serine/threonine-protein kinase</keyword>
<evidence type="ECO:0000256" key="6">
    <source>
        <dbReference type="ARBA" id="ARBA00022679"/>
    </source>
</evidence>
<evidence type="ECO:0000256" key="10">
    <source>
        <dbReference type="ARBA" id="ARBA00047899"/>
    </source>
</evidence>
<organism evidence="16 17">
    <name type="scientific">Multifurca ochricompacta</name>
    <dbReference type="NCBI Taxonomy" id="376703"/>
    <lineage>
        <taxon>Eukaryota</taxon>
        <taxon>Fungi</taxon>
        <taxon>Dikarya</taxon>
        <taxon>Basidiomycota</taxon>
        <taxon>Agaricomycotina</taxon>
        <taxon>Agaricomycetes</taxon>
        <taxon>Russulales</taxon>
        <taxon>Russulaceae</taxon>
        <taxon>Multifurca</taxon>
    </lineage>
</organism>
<dbReference type="Gene3D" id="3.90.810.10">
    <property type="entry name" value="CRIB domain"/>
    <property type="match status" value="1"/>
</dbReference>
<keyword evidence="9 12" id="KW-0067">ATP-binding</keyword>
<accession>A0AAD4M8Z6</accession>
<feature type="region of interest" description="Disordered" evidence="13">
    <location>
        <begin position="1"/>
        <end position="39"/>
    </location>
</feature>
<dbReference type="InterPro" id="IPR011009">
    <property type="entry name" value="Kinase-like_dom_sf"/>
</dbReference>
<evidence type="ECO:0000256" key="8">
    <source>
        <dbReference type="ARBA" id="ARBA00022777"/>
    </source>
</evidence>
<evidence type="ECO:0000256" key="3">
    <source>
        <dbReference type="ARBA" id="ARBA00012513"/>
    </source>
</evidence>
<evidence type="ECO:0000256" key="12">
    <source>
        <dbReference type="PROSITE-ProRule" id="PRU10141"/>
    </source>
</evidence>
<dbReference type="PROSITE" id="PS00108">
    <property type="entry name" value="PROTEIN_KINASE_ST"/>
    <property type="match status" value="1"/>
</dbReference>
<comment type="caution">
    <text evidence="16">The sequence shown here is derived from an EMBL/GenBank/DDBJ whole genome shotgun (WGS) entry which is preliminary data.</text>
</comment>
<dbReference type="GO" id="GO:0004674">
    <property type="term" value="F:protein serine/threonine kinase activity"/>
    <property type="evidence" value="ECO:0007669"/>
    <property type="project" value="UniProtKB-KW"/>
</dbReference>
<dbReference type="Gene3D" id="3.30.200.20">
    <property type="entry name" value="Phosphorylase Kinase, domain 1"/>
    <property type="match status" value="1"/>
</dbReference>
<comment type="similarity">
    <text evidence="2">Belongs to the protein kinase superfamily. STE Ser/Thr protein kinase family. STE20 subfamily.</text>
</comment>
<dbReference type="Pfam" id="PF00069">
    <property type="entry name" value="Pkinase"/>
    <property type="match status" value="1"/>
</dbReference>
<dbReference type="FunFam" id="3.30.200.20:FF:000385">
    <property type="entry name" value="Non-specific serine/threonine protein kinase"/>
    <property type="match status" value="1"/>
</dbReference>
<dbReference type="Pfam" id="PF00786">
    <property type="entry name" value="PBD"/>
    <property type="match status" value="1"/>
</dbReference>
<feature type="compositionally biased region" description="Low complexity" evidence="13">
    <location>
        <begin position="212"/>
        <end position="222"/>
    </location>
</feature>
<evidence type="ECO:0000259" key="14">
    <source>
        <dbReference type="PROSITE" id="PS50011"/>
    </source>
</evidence>
<dbReference type="GO" id="GO:0005524">
    <property type="term" value="F:ATP binding"/>
    <property type="evidence" value="ECO:0007669"/>
    <property type="project" value="UniProtKB-UniRule"/>
</dbReference>
<evidence type="ECO:0000256" key="2">
    <source>
        <dbReference type="ARBA" id="ARBA00008874"/>
    </source>
</evidence>
<dbReference type="InterPro" id="IPR036936">
    <property type="entry name" value="CRIB_dom_sf"/>
</dbReference>
<evidence type="ECO:0000313" key="17">
    <source>
        <dbReference type="Proteomes" id="UP001203297"/>
    </source>
</evidence>
<dbReference type="PROSITE" id="PS50108">
    <property type="entry name" value="CRIB"/>
    <property type="match status" value="1"/>
</dbReference>
<comment type="catalytic activity">
    <reaction evidence="11">
        <text>L-seryl-[protein] + ATP = O-phospho-L-seryl-[protein] + ADP + H(+)</text>
        <dbReference type="Rhea" id="RHEA:17989"/>
        <dbReference type="Rhea" id="RHEA-COMP:9863"/>
        <dbReference type="Rhea" id="RHEA-COMP:11604"/>
        <dbReference type="ChEBI" id="CHEBI:15378"/>
        <dbReference type="ChEBI" id="CHEBI:29999"/>
        <dbReference type="ChEBI" id="CHEBI:30616"/>
        <dbReference type="ChEBI" id="CHEBI:83421"/>
        <dbReference type="ChEBI" id="CHEBI:456216"/>
        <dbReference type="EC" id="2.7.11.1"/>
    </reaction>
</comment>
<dbReference type="InterPro" id="IPR051931">
    <property type="entry name" value="PAK3-like"/>
</dbReference>
<dbReference type="PROSITE" id="PS00107">
    <property type="entry name" value="PROTEIN_KINASE_ATP"/>
    <property type="match status" value="1"/>
</dbReference>
<name>A0AAD4M8Z6_9AGAM</name>
<keyword evidence="7 12" id="KW-0547">Nucleotide-binding</keyword>
<dbReference type="SMART" id="SM00220">
    <property type="entry name" value="S_TKc"/>
    <property type="match status" value="1"/>
</dbReference>
<dbReference type="GO" id="GO:0005737">
    <property type="term" value="C:cytoplasm"/>
    <property type="evidence" value="ECO:0007669"/>
    <property type="project" value="UniProtKB-SubCell"/>
</dbReference>
<dbReference type="GO" id="GO:0030447">
    <property type="term" value="P:filamentous growth"/>
    <property type="evidence" value="ECO:0007669"/>
    <property type="project" value="UniProtKB-ARBA"/>
</dbReference>
<dbReference type="PANTHER" id="PTHR45832:SF22">
    <property type="entry name" value="SERINE_THREONINE-PROTEIN KINASE SAMKA-RELATED"/>
    <property type="match status" value="1"/>
</dbReference>
<dbReference type="SUPFAM" id="SSF56112">
    <property type="entry name" value="Protein kinase-like (PK-like)"/>
    <property type="match status" value="1"/>
</dbReference>
<feature type="compositionally biased region" description="Polar residues" evidence="13">
    <location>
        <begin position="1"/>
        <end position="12"/>
    </location>
</feature>
<keyword evidence="4" id="KW-0963">Cytoplasm</keyword>
<feature type="region of interest" description="Disordered" evidence="13">
    <location>
        <begin position="330"/>
        <end position="519"/>
    </location>
</feature>
<feature type="domain" description="CRIB" evidence="15">
    <location>
        <begin position="266"/>
        <end position="279"/>
    </location>
</feature>
<gene>
    <name evidence="16" type="ORF">B0F90DRAFT_1808552</name>
</gene>
<dbReference type="CDD" id="cd06614">
    <property type="entry name" value="STKc_PAK"/>
    <property type="match status" value="1"/>
</dbReference>
<dbReference type="EC" id="2.7.11.1" evidence="3"/>
<evidence type="ECO:0000256" key="1">
    <source>
        <dbReference type="ARBA" id="ARBA00004496"/>
    </source>
</evidence>
<feature type="compositionally biased region" description="Polar residues" evidence="13">
    <location>
        <begin position="454"/>
        <end position="473"/>
    </location>
</feature>
<feature type="domain" description="Protein kinase" evidence="14">
    <location>
        <begin position="539"/>
        <end position="791"/>
    </location>
</feature>
<feature type="compositionally biased region" description="Low complexity" evidence="13">
    <location>
        <begin position="377"/>
        <end position="395"/>
    </location>
</feature>
<protein>
    <recommendedName>
        <fullName evidence="3">non-specific serine/threonine protein kinase</fullName>
        <ecNumber evidence="3">2.7.11.1</ecNumber>
    </recommendedName>
</protein>
<dbReference type="Proteomes" id="UP001203297">
    <property type="component" value="Unassembled WGS sequence"/>
</dbReference>
<evidence type="ECO:0000256" key="4">
    <source>
        <dbReference type="ARBA" id="ARBA00022490"/>
    </source>
</evidence>
<evidence type="ECO:0000313" key="16">
    <source>
        <dbReference type="EMBL" id="KAI0306021.1"/>
    </source>
</evidence>
<dbReference type="Gene3D" id="1.10.510.10">
    <property type="entry name" value="Transferase(Phosphotransferase) domain 1"/>
    <property type="match status" value="1"/>
</dbReference>
<comment type="catalytic activity">
    <reaction evidence="10">
        <text>L-threonyl-[protein] + ATP = O-phospho-L-threonyl-[protein] + ADP + H(+)</text>
        <dbReference type="Rhea" id="RHEA:46608"/>
        <dbReference type="Rhea" id="RHEA-COMP:11060"/>
        <dbReference type="Rhea" id="RHEA-COMP:11605"/>
        <dbReference type="ChEBI" id="CHEBI:15378"/>
        <dbReference type="ChEBI" id="CHEBI:30013"/>
        <dbReference type="ChEBI" id="CHEBI:30616"/>
        <dbReference type="ChEBI" id="CHEBI:61977"/>
        <dbReference type="ChEBI" id="CHEBI:456216"/>
        <dbReference type="EC" id="2.7.11.1"/>
    </reaction>
</comment>
<evidence type="ECO:0000256" key="5">
    <source>
        <dbReference type="ARBA" id="ARBA00022527"/>
    </source>
</evidence>
<sequence>MSFPSSRTVTNHKSYDSSSPPGSSSRRASKITVEYHKPSRQSIQEYQDLLSNVNIHAAAAANYKDPFVPARQAPPPPNSHHASKPTRTQDSSSLSQHKSRNSLHKQPSHPRKHSLSTAPTILEAESDPFSTAPSTPQQELSSLTFTSTKDMASSSVPPTPSRPSRANTVNLTDLYSDPNLPPSHAHGTTLGPLLDGLPRESYSDSLVTATTSTAYAPSTTPVPFSPPPDRLGTTSRSRSGTITAKGKKGMLGFMSDFLNSNKRPEISTPYDPVHLTHVGFNSSTGEFTGLPKEWQQLLQDSGISKSEQERNPLAVMEIVKFYQEGGGDVWDKMGHAPAPGSSQSPPFPGAEQPAHPGMSKSVDDVYAPTRPSPSPPKKAQSPGPPQSVSVSHPPASYRPVQSPPQPAQPNLDRSSSQRAAPKSSRNDTLVRANTTKDRRSPAPPGAVKAPARDSPNSSTADLASKSQATTTVNAPVAERRAPQPPVASQQQSVVAANLAKTPGATPRRREKKKEDKANDADIVKRLQQICTDADPTRLYRNLVKIGQGASGGVFTAYQVGTNLSVAIKQMDLDKQPKKDLIINEILVMRASRHANIVNYIDSFLYKNELWVVMEFMEGGSLTDVVTANLMTEGQIAAVSRETAQGLQHLHKHGVIHRDIKSDNVLLSLTGDIKLTDFGFCAQISDPAHAKRTTMVGTPYWMAPEVVTRKEYGPKVDIWSLGIMAIEMIEGEPPYLNQNPLKALYLIATNGTPTIANPENLSPTFRDYLAKTLEVDAEKRPDATQLLQHPFFSIAEPLRTLAPLIKAAREIARSK</sequence>
<feature type="compositionally biased region" description="Polar residues" evidence="13">
    <location>
        <begin position="85"/>
        <end position="96"/>
    </location>
</feature>
<keyword evidence="17" id="KW-1185">Reference proteome</keyword>
<dbReference type="InterPro" id="IPR033923">
    <property type="entry name" value="PAK_BD"/>
</dbReference>
<dbReference type="EMBL" id="WTXG01000004">
    <property type="protein sequence ID" value="KAI0306021.1"/>
    <property type="molecule type" value="Genomic_DNA"/>
</dbReference>
<evidence type="ECO:0000256" key="7">
    <source>
        <dbReference type="ARBA" id="ARBA00022741"/>
    </source>
</evidence>
<dbReference type="InterPro" id="IPR000095">
    <property type="entry name" value="CRIB_dom"/>
</dbReference>
<dbReference type="PROSITE" id="PS50011">
    <property type="entry name" value="PROTEIN_KINASE_DOM"/>
    <property type="match status" value="1"/>
</dbReference>
<reference evidence="16" key="1">
    <citation type="journal article" date="2022" name="New Phytol.">
        <title>Evolutionary transition to the ectomycorrhizal habit in the genomes of a hyperdiverse lineage of mushroom-forming fungi.</title>
        <authorList>
            <person name="Looney B."/>
            <person name="Miyauchi S."/>
            <person name="Morin E."/>
            <person name="Drula E."/>
            <person name="Courty P.E."/>
            <person name="Kohler A."/>
            <person name="Kuo A."/>
            <person name="LaButti K."/>
            <person name="Pangilinan J."/>
            <person name="Lipzen A."/>
            <person name="Riley R."/>
            <person name="Andreopoulos W."/>
            <person name="He G."/>
            <person name="Johnson J."/>
            <person name="Nolan M."/>
            <person name="Tritt A."/>
            <person name="Barry K.W."/>
            <person name="Grigoriev I.V."/>
            <person name="Nagy L.G."/>
            <person name="Hibbett D."/>
            <person name="Henrissat B."/>
            <person name="Matheny P.B."/>
            <person name="Labbe J."/>
            <person name="Martin F.M."/>
        </authorList>
    </citation>
    <scope>NUCLEOTIDE SEQUENCE</scope>
    <source>
        <strain evidence="16">BPL690</strain>
    </source>
</reference>
<evidence type="ECO:0000256" key="11">
    <source>
        <dbReference type="ARBA" id="ARBA00048679"/>
    </source>
</evidence>
<dbReference type="AlphaFoldDB" id="A0AAD4M8Z6"/>
<feature type="compositionally biased region" description="Polar residues" evidence="13">
    <location>
        <begin position="128"/>
        <end position="152"/>
    </location>
</feature>
<feature type="compositionally biased region" description="Low complexity" evidence="13">
    <location>
        <begin position="16"/>
        <end position="26"/>
    </location>
</feature>
<evidence type="ECO:0000259" key="15">
    <source>
        <dbReference type="PROSITE" id="PS50108"/>
    </source>
</evidence>
<dbReference type="InterPro" id="IPR000719">
    <property type="entry name" value="Prot_kinase_dom"/>
</dbReference>
<keyword evidence="6" id="KW-0808">Transferase</keyword>
<dbReference type="SMART" id="SM00285">
    <property type="entry name" value="PBD"/>
    <property type="match status" value="1"/>
</dbReference>
<dbReference type="PANTHER" id="PTHR45832">
    <property type="entry name" value="SERINE/THREONINE-PROTEIN KINASE SAMKA-RELATED-RELATED"/>
    <property type="match status" value="1"/>
</dbReference>